<protein>
    <submittedName>
        <fullName evidence="1">Uncharacterized protein</fullName>
    </submittedName>
</protein>
<keyword evidence="2" id="KW-1185">Reference proteome</keyword>
<reference evidence="1 2" key="1">
    <citation type="journal article" date="2012" name="Eukaryot. Cell">
        <title>Draft genome sequence of Wickerhamomyces ciferrii NRRL Y-1031 F-60-10.</title>
        <authorList>
            <person name="Schneider J."/>
            <person name="Andrea H."/>
            <person name="Blom J."/>
            <person name="Jaenicke S."/>
            <person name="Ruckert C."/>
            <person name="Schorsch C."/>
            <person name="Szczepanowski R."/>
            <person name="Farwick M."/>
            <person name="Goesmann A."/>
            <person name="Puhler A."/>
            <person name="Schaffer S."/>
            <person name="Tauch A."/>
            <person name="Kohler T."/>
            <person name="Brinkrolf K."/>
        </authorList>
    </citation>
    <scope>NUCLEOTIDE SEQUENCE [LARGE SCALE GENOMIC DNA]</scope>
    <source>
        <strain evidence="2">ATCC 14091 / BCRC 22168 / CBS 111 / JCM 3599 / NBRC 0793 / NRRL Y-1031 F-60-10</strain>
    </source>
</reference>
<dbReference type="EMBL" id="CAIF01000076">
    <property type="protein sequence ID" value="CCH43329.1"/>
    <property type="molecule type" value="Genomic_DNA"/>
</dbReference>
<name>K0KPM5_WICCF</name>
<organism evidence="1 2">
    <name type="scientific">Wickerhamomyces ciferrii (strain ATCC 14091 / BCRC 22168 / CBS 111 / JCM 3599 / NBRC 0793 / NRRL Y-1031 F-60-10)</name>
    <name type="common">Yeast</name>
    <name type="synonym">Pichia ciferrii</name>
    <dbReference type="NCBI Taxonomy" id="1206466"/>
    <lineage>
        <taxon>Eukaryota</taxon>
        <taxon>Fungi</taxon>
        <taxon>Dikarya</taxon>
        <taxon>Ascomycota</taxon>
        <taxon>Saccharomycotina</taxon>
        <taxon>Saccharomycetes</taxon>
        <taxon>Phaffomycetales</taxon>
        <taxon>Wickerhamomycetaceae</taxon>
        <taxon>Wickerhamomyces</taxon>
    </lineage>
</organism>
<comment type="caution">
    <text evidence="1">The sequence shown here is derived from an EMBL/GenBank/DDBJ whole genome shotgun (WGS) entry which is preliminary data.</text>
</comment>
<proteinExistence type="predicted"/>
<sequence>MNAEDYFNSPDFKHEVQIEWLVERDKRRSTAMEFHRSFKKGYPSHVLLSNNDTLRRGKFTKLLLGFYGLGPTKRPEEQYPILTRQIVGDCVKGLELSSTIDNVIYKYKGLFDLMPYEKYSTSYFVKRSNILIAQMIAHMKIRAKHFIWNTKLKAIYPVRYEVNKFNRKCSSLVSSLVVKISKALKKSFYIKKEFDLFGFGDKPSLLGPFPVEIWLKVIEEADITSKQSADMFYNSYWIDIIGPYLYTNIYGIVTVRDTFITNRDEAAFFEGGPSYNKELLYGQERYDRYQDLGVNEYEIIDLYPSSLERKHKLETLKSKANGFPITFVKNHESVLKLAALMNKETSLIRKFIKQISIDVFAPQDFMTKEGVTELYDDYSQFYNGYRSTVEVKAVTLIHSECPFIHVLHEFEANGSHDDNGICKKSDEIQHFFQKKRTPSGYEDSSEFTKAPSYDMELSYFNRILNSILHGRREDINIEDDIAANKELVEYSHFDYSRYRNLNRINHKFDLQVFKRKFLKDSNSVKIFIDKVSKPFLCYNVDNNINVSVTITGINNSRVSGECLADELGYIYTFYRDPQMVLLKKMPIVD</sequence>
<evidence type="ECO:0000313" key="2">
    <source>
        <dbReference type="Proteomes" id="UP000009328"/>
    </source>
</evidence>
<evidence type="ECO:0000313" key="1">
    <source>
        <dbReference type="EMBL" id="CCH43329.1"/>
    </source>
</evidence>
<dbReference type="AlphaFoldDB" id="K0KPM5"/>
<dbReference type="HOGENOM" id="CLU_466306_0_0_1"/>
<gene>
    <name evidence="1" type="ORF">BN7_2877</name>
</gene>
<dbReference type="Proteomes" id="UP000009328">
    <property type="component" value="Unassembled WGS sequence"/>
</dbReference>
<dbReference type="InParanoid" id="K0KPM5"/>
<accession>K0KPM5</accession>